<dbReference type="EMBL" id="FQZO01000012">
    <property type="protein sequence ID" value="SHJ99097.1"/>
    <property type="molecule type" value="Genomic_DNA"/>
</dbReference>
<dbReference type="Pfam" id="PF00294">
    <property type="entry name" value="PfkB"/>
    <property type="match status" value="2"/>
</dbReference>
<evidence type="ECO:0000256" key="3">
    <source>
        <dbReference type="ARBA" id="ARBA00022777"/>
    </source>
</evidence>
<dbReference type="PANTHER" id="PTHR43320:SF2">
    <property type="entry name" value="2-DEHYDRO-3-DEOXYGLUCONOKINASE_2-DEHYDRO-3-DEOXYGALACTONOKINASE"/>
    <property type="match status" value="1"/>
</dbReference>
<dbReference type="Proteomes" id="UP000184080">
    <property type="component" value="Unassembled WGS sequence"/>
</dbReference>
<sequence length="339" mass="38266">MTNKIVTLGEIMVRLSPPENKLITQCESFKVNYGGAEANTAVMLGNLGMKSYFVSQLPNNSVAESSMNYLRSHGVNTDYIVKKGKRMGLYYYEKGNSLRPSRVIYDRADSSITEADYKDFDFDEIFKGAQWFHFSGITLALGENCRKLVKEAVEAAKRNNVKISIDLNYRKQLWSYDDFLEAVTPFLRDAYLVIGWVDLDVNLKDYKPYDFTSKALEEEYFIRVMKAMQHNFNIKYAATTLRENFSSSHNALRAIAYDGNKLHKSNRLEFNILDRVGAGDSFAAGMIYKLVQSSEIQEALEFANAAAAIKHTIEGDANLASCQDIMEIVNGNTSGAVKR</sequence>
<dbReference type="OrthoDB" id="9813569at2"/>
<keyword evidence="3 5" id="KW-0418">Kinase</keyword>
<dbReference type="InterPro" id="IPR052700">
    <property type="entry name" value="Carb_kinase_PfkB-like"/>
</dbReference>
<keyword evidence="6" id="KW-1185">Reference proteome</keyword>
<evidence type="ECO:0000259" key="4">
    <source>
        <dbReference type="Pfam" id="PF00294"/>
    </source>
</evidence>
<name>A0A1M6NTN4_9CLOT</name>
<dbReference type="RefSeq" id="WP_073012344.1">
    <property type="nucleotide sequence ID" value="NZ_FQZO01000012.1"/>
</dbReference>
<dbReference type="GO" id="GO:0016301">
    <property type="term" value="F:kinase activity"/>
    <property type="evidence" value="ECO:0007669"/>
    <property type="project" value="UniProtKB-KW"/>
</dbReference>
<protein>
    <submittedName>
        <fullName evidence="5">2-dehydro-3-deoxygluconokinase</fullName>
    </submittedName>
</protein>
<keyword evidence="2" id="KW-0808">Transferase</keyword>
<dbReference type="AlphaFoldDB" id="A0A1M6NTN4"/>
<dbReference type="InterPro" id="IPR029056">
    <property type="entry name" value="Ribokinase-like"/>
</dbReference>
<dbReference type="PANTHER" id="PTHR43320">
    <property type="entry name" value="SUGAR KINASE"/>
    <property type="match status" value="1"/>
</dbReference>
<proteinExistence type="inferred from homology"/>
<evidence type="ECO:0000256" key="1">
    <source>
        <dbReference type="ARBA" id="ARBA00010688"/>
    </source>
</evidence>
<dbReference type="STRING" id="1121298.SAMN05444401_0322"/>
<feature type="domain" description="Carbohydrate kinase PfkB" evidence="4">
    <location>
        <begin position="3"/>
        <end position="186"/>
    </location>
</feature>
<dbReference type="Gene3D" id="3.40.1190.20">
    <property type="match status" value="1"/>
</dbReference>
<feature type="domain" description="Carbohydrate kinase PfkB" evidence="4">
    <location>
        <begin position="254"/>
        <end position="316"/>
    </location>
</feature>
<dbReference type="InterPro" id="IPR011611">
    <property type="entry name" value="PfkB_dom"/>
</dbReference>
<dbReference type="CDD" id="cd01166">
    <property type="entry name" value="KdgK"/>
    <property type="match status" value="1"/>
</dbReference>
<evidence type="ECO:0000313" key="6">
    <source>
        <dbReference type="Proteomes" id="UP000184080"/>
    </source>
</evidence>
<comment type="similarity">
    <text evidence="1">Belongs to the carbohydrate kinase PfkB family.</text>
</comment>
<evidence type="ECO:0000256" key="2">
    <source>
        <dbReference type="ARBA" id="ARBA00022679"/>
    </source>
</evidence>
<reference evidence="5 6" key="1">
    <citation type="submission" date="2016-11" db="EMBL/GenBank/DDBJ databases">
        <authorList>
            <person name="Jaros S."/>
            <person name="Januszkiewicz K."/>
            <person name="Wedrychowicz H."/>
        </authorList>
    </citation>
    <scope>NUCLEOTIDE SEQUENCE [LARGE SCALE GENOMIC DNA]</scope>
    <source>
        <strain evidence="5 6">DSM 21864</strain>
    </source>
</reference>
<organism evidence="5 6">
    <name type="scientific">Clostridium amylolyticum</name>
    <dbReference type="NCBI Taxonomy" id="1121298"/>
    <lineage>
        <taxon>Bacteria</taxon>
        <taxon>Bacillati</taxon>
        <taxon>Bacillota</taxon>
        <taxon>Clostridia</taxon>
        <taxon>Eubacteriales</taxon>
        <taxon>Clostridiaceae</taxon>
        <taxon>Clostridium</taxon>
    </lineage>
</organism>
<dbReference type="SUPFAM" id="SSF53613">
    <property type="entry name" value="Ribokinase-like"/>
    <property type="match status" value="1"/>
</dbReference>
<evidence type="ECO:0000313" key="5">
    <source>
        <dbReference type="EMBL" id="SHJ99097.1"/>
    </source>
</evidence>
<gene>
    <name evidence="5" type="ORF">SAMN05444401_0322</name>
</gene>
<accession>A0A1M6NTN4</accession>